<reference evidence="2" key="2">
    <citation type="submission" date="2021-05" db="EMBL/GenBank/DDBJ databases">
        <authorList>
            <person name="Pain A."/>
        </authorList>
    </citation>
    <scope>NUCLEOTIDE SEQUENCE</scope>
    <source>
        <strain evidence="2">1802A</strain>
    </source>
</reference>
<evidence type="ECO:0000313" key="3">
    <source>
        <dbReference type="Proteomes" id="UP001195914"/>
    </source>
</evidence>
<dbReference type="Pfam" id="PF03981">
    <property type="entry name" value="Ubiq_cyt_C_chap"/>
    <property type="match status" value="1"/>
</dbReference>
<protein>
    <recommendedName>
        <fullName evidence="1">Ubiquinol-cytochrome c chaperone domain-containing protein</fullName>
    </recommendedName>
</protein>
<gene>
    <name evidence="2" type="ORF">X943_003990</name>
</gene>
<evidence type="ECO:0000259" key="1">
    <source>
        <dbReference type="Pfam" id="PF03981"/>
    </source>
</evidence>
<keyword evidence="3" id="KW-1185">Reference proteome</keyword>
<dbReference type="AlphaFoldDB" id="A0AAD9G7Z8"/>
<reference evidence="2" key="1">
    <citation type="journal article" date="2014" name="Nucleic Acids Res.">
        <title>The evolutionary dynamics of variant antigen genes in Babesia reveal a history of genomic innovation underlying host-parasite interaction.</title>
        <authorList>
            <person name="Jackson A.P."/>
            <person name="Otto T.D."/>
            <person name="Darby A."/>
            <person name="Ramaprasad A."/>
            <person name="Xia D."/>
            <person name="Echaide I.E."/>
            <person name="Farber M."/>
            <person name="Gahlot S."/>
            <person name="Gamble J."/>
            <person name="Gupta D."/>
            <person name="Gupta Y."/>
            <person name="Jackson L."/>
            <person name="Malandrin L."/>
            <person name="Malas T.B."/>
            <person name="Moussa E."/>
            <person name="Nair M."/>
            <person name="Reid A.J."/>
            <person name="Sanders M."/>
            <person name="Sharma J."/>
            <person name="Tracey A."/>
            <person name="Quail M.A."/>
            <person name="Weir W."/>
            <person name="Wastling J.M."/>
            <person name="Hall N."/>
            <person name="Willadsen P."/>
            <person name="Lingelbach K."/>
            <person name="Shiels B."/>
            <person name="Tait A."/>
            <person name="Berriman M."/>
            <person name="Allred D.R."/>
            <person name="Pain A."/>
        </authorList>
    </citation>
    <scope>NUCLEOTIDE SEQUENCE</scope>
    <source>
        <strain evidence="2">1802A</strain>
    </source>
</reference>
<accession>A0AAD9G7Z8</accession>
<proteinExistence type="predicted"/>
<organism evidence="2 3">
    <name type="scientific">Babesia divergens</name>
    <dbReference type="NCBI Taxonomy" id="32595"/>
    <lineage>
        <taxon>Eukaryota</taxon>
        <taxon>Sar</taxon>
        <taxon>Alveolata</taxon>
        <taxon>Apicomplexa</taxon>
        <taxon>Aconoidasida</taxon>
        <taxon>Piroplasmida</taxon>
        <taxon>Babesiidae</taxon>
        <taxon>Babesia</taxon>
    </lineage>
</organism>
<comment type="caution">
    <text evidence="2">The sequence shown here is derived from an EMBL/GenBank/DDBJ whole genome shotgun (WGS) entry which is preliminary data.</text>
</comment>
<evidence type="ECO:0000313" key="2">
    <source>
        <dbReference type="EMBL" id="KAK1933512.1"/>
    </source>
</evidence>
<sequence length="211" mass="24859">MILLSRLLRSVSGFPRLPLERYLLPVPANCGSMFFRLRRAFMDPFAKIHPFVLLALGRGECPHHRRAFGFEPSDEAARLLLGILHVWFLHKRMHLAGMDTEKVLIWEYLWSHMRSLLCAQEIHELDFRPNLEEMQHKTLGFCLALDESLDDYRMNNDLTTLKNILLIYFYKNDSSMLQSQEIDKLVKYTIAQIDFVERVPELEFRFAAFVL</sequence>
<name>A0AAD9G7Z8_BABDI</name>
<dbReference type="EMBL" id="JAHBMH010000073">
    <property type="protein sequence ID" value="KAK1933512.1"/>
    <property type="molecule type" value="Genomic_DNA"/>
</dbReference>
<dbReference type="InterPro" id="IPR021150">
    <property type="entry name" value="Ubiq_cyt_c_chap"/>
</dbReference>
<feature type="domain" description="Ubiquinol-cytochrome c chaperone" evidence="1">
    <location>
        <begin position="78"/>
        <end position="209"/>
    </location>
</feature>
<dbReference type="Proteomes" id="UP001195914">
    <property type="component" value="Unassembled WGS sequence"/>
</dbReference>